<evidence type="ECO:0000313" key="4">
    <source>
        <dbReference type="Proteomes" id="UP000192582"/>
    </source>
</evidence>
<dbReference type="STRING" id="695939.SAMN00790413_01279"/>
<feature type="domain" description="VOC" evidence="2">
    <location>
        <begin position="166"/>
        <end position="289"/>
    </location>
</feature>
<accession>A0A1W1VEC7</accession>
<dbReference type="InterPro" id="IPR052537">
    <property type="entry name" value="Extradiol_RC_dioxygenase"/>
</dbReference>
<proteinExistence type="predicted"/>
<dbReference type="AlphaFoldDB" id="A0A1W1VEC7"/>
<dbReference type="InterPro" id="IPR037523">
    <property type="entry name" value="VOC_core"/>
</dbReference>
<dbReference type="Pfam" id="PF00903">
    <property type="entry name" value="Glyoxalase"/>
    <property type="match status" value="2"/>
</dbReference>
<feature type="domain" description="VOC" evidence="2">
    <location>
        <begin position="21"/>
        <end position="145"/>
    </location>
</feature>
<dbReference type="CDD" id="cd08347">
    <property type="entry name" value="PcpA_C_like"/>
    <property type="match status" value="1"/>
</dbReference>
<dbReference type="Gene3D" id="3.40.50.1820">
    <property type="entry name" value="alpha/beta hydrolase"/>
    <property type="match status" value="1"/>
</dbReference>
<sequence length="562" mass="60205">MTSSSSSQPSQTAPGTSPVQGLHHVTVMAADPQRNIDFYSQTLGQRLVKVTVNFDDPGTYHFYYGDLTGQPGTIMTHFPWVGARRGVRGNGEVVATAYSAPRGSGAYWQARLTEHGFAPQGGERFGHPVLTFEDPDGTWVELVFEDGAEVQPWPASPVPAEHALRGFHSVTAWVRDTGSVRDLLVGHLGFTEVGSEADPEGTRTRFQGSGDGVGLFVDVVERPGKPRGQFGAGSVHHVALRTRGDAEQEAYLTALTAAGHHPTPVQDRQYFHSIYFREPNGVLFEIATDAPGFADDEPVEELGRHLKLPEWFESRRATIEAHVPRIVSREYGVTIGTREPEDAVATPSGSTAAGPASNENIQVYAAGRSPGQARVAMVLLHGRGGTAGDILSLEKELNLSAFAYLAPQAPGNSWYPQSFLAPVEHNQPQLNEALATVELLLNELEAQGIPSENVVLGGFSQGACLALEYASRSGRRLGGVAALSGALITLDGTAPLEGLPIFMGVAPDDAHIPLVRFRASAEHLRQRGARVQSEVYPGLGHSIGREEVDAVRAMMQGVAGRL</sequence>
<keyword evidence="4" id="KW-1185">Reference proteome</keyword>
<dbReference type="PANTHER" id="PTHR36110:SF2">
    <property type="entry name" value="RING-CLEAVING DIOXYGENASE MHQE-RELATED"/>
    <property type="match status" value="1"/>
</dbReference>
<reference evidence="3 4" key="1">
    <citation type="submission" date="2017-04" db="EMBL/GenBank/DDBJ databases">
        <authorList>
            <person name="Afonso C.L."/>
            <person name="Miller P.J."/>
            <person name="Scott M.A."/>
            <person name="Spackman E."/>
            <person name="Goraichik I."/>
            <person name="Dimitrov K.M."/>
            <person name="Suarez D.L."/>
            <person name="Swayne D.E."/>
        </authorList>
    </citation>
    <scope>NUCLEOTIDE SEQUENCE [LARGE SCALE GENOMIC DNA]</scope>
    <source>
        <strain evidence="3 4">KR-140</strain>
    </source>
</reference>
<feature type="compositionally biased region" description="Low complexity" evidence="1">
    <location>
        <begin position="1"/>
        <end position="18"/>
    </location>
</feature>
<evidence type="ECO:0000313" key="3">
    <source>
        <dbReference type="EMBL" id="SMB91749.1"/>
    </source>
</evidence>
<dbReference type="RefSeq" id="WP_084048781.1">
    <property type="nucleotide sequence ID" value="NZ_FWWU01000009.1"/>
</dbReference>
<dbReference type="GO" id="GO:0016787">
    <property type="term" value="F:hydrolase activity"/>
    <property type="evidence" value="ECO:0007669"/>
    <property type="project" value="InterPro"/>
</dbReference>
<feature type="region of interest" description="Disordered" evidence="1">
    <location>
        <begin position="1"/>
        <end position="21"/>
    </location>
</feature>
<dbReference type="Proteomes" id="UP000192582">
    <property type="component" value="Unassembled WGS sequence"/>
</dbReference>
<dbReference type="PANTHER" id="PTHR36110">
    <property type="entry name" value="RING-CLEAVING DIOXYGENASE MHQE-RELATED"/>
    <property type="match status" value="1"/>
</dbReference>
<dbReference type="InterPro" id="IPR029068">
    <property type="entry name" value="Glyas_Bleomycin-R_OHBP_Dase"/>
</dbReference>
<dbReference type="EMBL" id="FWWU01000009">
    <property type="protein sequence ID" value="SMB91749.1"/>
    <property type="molecule type" value="Genomic_DNA"/>
</dbReference>
<dbReference type="OrthoDB" id="9785698at2"/>
<dbReference type="Pfam" id="PF02230">
    <property type="entry name" value="Abhydrolase_2"/>
    <property type="match status" value="1"/>
</dbReference>
<evidence type="ECO:0000256" key="1">
    <source>
        <dbReference type="SAM" id="MobiDB-lite"/>
    </source>
</evidence>
<organism evidence="3 4">
    <name type="scientific">Deinococcus hopiensis KR-140</name>
    <dbReference type="NCBI Taxonomy" id="695939"/>
    <lineage>
        <taxon>Bacteria</taxon>
        <taxon>Thermotogati</taxon>
        <taxon>Deinococcota</taxon>
        <taxon>Deinococci</taxon>
        <taxon>Deinococcales</taxon>
        <taxon>Deinococcaceae</taxon>
        <taxon>Deinococcus</taxon>
    </lineage>
</organism>
<dbReference type="InterPro" id="IPR004360">
    <property type="entry name" value="Glyas_Fos-R_dOase_dom"/>
</dbReference>
<name>A0A1W1VEC7_9DEIO</name>
<protein>
    <submittedName>
        <fullName evidence="3">Glyoxalase family protein</fullName>
    </submittedName>
</protein>
<dbReference type="Gene3D" id="3.10.180.10">
    <property type="entry name" value="2,3-Dihydroxybiphenyl 1,2-Dioxygenase, domain 1"/>
    <property type="match status" value="2"/>
</dbReference>
<dbReference type="InterPro" id="IPR003140">
    <property type="entry name" value="PLipase/COase/thioEstase"/>
</dbReference>
<dbReference type="SUPFAM" id="SSF54593">
    <property type="entry name" value="Glyoxalase/Bleomycin resistance protein/Dihydroxybiphenyl dioxygenase"/>
    <property type="match status" value="1"/>
</dbReference>
<dbReference type="SUPFAM" id="SSF53474">
    <property type="entry name" value="alpha/beta-Hydrolases"/>
    <property type="match status" value="1"/>
</dbReference>
<dbReference type="PROSITE" id="PS51819">
    <property type="entry name" value="VOC"/>
    <property type="match status" value="2"/>
</dbReference>
<evidence type="ECO:0000259" key="2">
    <source>
        <dbReference type="PROSITE" id="PS51819"/>
    </source>
</evidence>
<gene>
    <name evidence="3" type="ORF">SAMN00790413_01279</name>
</gene>
<dbReference type="InterPro" id="IPR029058">
    <property type="entry name" value="AB_hydrolase_fold"/>
</dbReference>